<organism evidence="1 2">
    <name type="scientific">Pseudoduganella buxea</name>
    <dbReference type="NCBI Taxonomy" id="1949069"/>
    <lineage>
        <taxon>Bacteria</taxon>
        <taxon>Pseudomonadati</taxon>
        <taxon>Pseudomonadota</taxon>
        <taxon>Betaproteobacteria</taxon>
        <taxon>Burkholderiales</taxon>
        <taxon>Oxalobacteraceae</taxon>
        <taxon>Telluria group</taxon>
        <taxon>Pseudoduganella</taxon>
    </lineage>
</organism>
<dbReference type="OrthoDB" id="8750356at2"/>
<dbReference type="AlphaFoldDB" id="A0A6I3T4C4"/>
<accession>A0A6I3T4C4</accession>
<dbReference type="InterPro" id="IPR011989">
    <property type="entry name" value="ARM-like"/>
</dbReference>
<dbReference type="InterPro" id="IPR016024">
    <property type="entry name" value="ARM-type_fold"/>
</dbReference>
<gene>
    <name evidence="1" type="ORF">GM672_24015</name>
</gene>
<evidence type="ECO:0000313" key="2">
    <source>
        <dbReference type="Proteomes" id="UP000430634"/>
    </source>
</evidence>
<dbReference type="Gene3D" id="1.25.10.10">
    <property type="entry name" value="Leucine-rich Repeat Variant"/>
    <property type="match status" value="1"/>
</dbReference>
<evidence type="ECO:0000313" key="1">
    <source>
        <dbReference type="EMBL" id="MTV55795.1"/>
    </source>
</evidence>
<dbReference type="Proteomes" id="UP000430634">
    <property type="component" value="Unassembled WGS sequence"/>
</dbReference>
<dbReference type="SUPFAM" id="SSF48371">
    <property type="entry name" value="ARM repeat"/>
    <property type="match status" value="1"/>
</dbReference>
<protein>
    <recommendedName>
        <fullName evidence="3">HEAT repeat domain-containing protein</fullName>
    </recommendedName>
</protein>
<dbReference type="Pfam" id="PF13646">
    <property type="entry name" value="HEAT_2"/>
    <property type="match status" value="1"/>
</dbReference>
<name>A0A6I3T4C4_9BURK</name>
<sequence>MNRYSTRRARIMLTIMMEWAPAAVGAFIREASSFLESHGPDRVRELKLPFADLFGRPETLARLANAYLGRVIAGEADGGDPVLNNDILILCHTPALSLRIVKDRADVAAFGARPSQGALGNANVSAVVSYPANTLIHLVAPHPVDVQWYCLERGADFDVFDATLKIRPDGSERLAGGSTIHVDARRRFPVLPVDAEAAYVALSGACVNSQVVSFHPETLRPLGASMASEHHSVLCVMLGLLDARQGAYPLQAVLELARHPDHHVRWAAATALGQHSRAQALDVVRYLAQNDGHKFIRDAACRTLREAMQ</sequence>
<dbReference type="EMBL" id="WNKZ01000104">
    <property type="protein sequence ID" value="MTV55795.1"/>
    <property type="molecule type" value="Genomic_DNA"/>
</dbReference>
<reference evidence="1 2" key="1">
    <citation type="submission" date="2019-11" db="EMBL/GenBank/DDBJ databases">
        <title>Type strains purchased from KCTC, JCM and DSMZ.</title>
        <authorList>
            <person name="Lu H."/>
        </authorList>
    </citation>
    <scope>NUCLEOTIDE SEQUENCE [LARGE SCALE GENOMIC DNA]</scope>
    <source>
        <strain evidence="1 2">KCTC 52429</strain>
    </source>
</reference>
<proteinExistence type="predicted"/>
<evidence type="ECO:0008006" key="3">
    <source>
        <dbReference type="Google" id="ProtNLM"/>
    </source>
</evidence>
<comment type="caution">
    <text evidence="1">The sequence shown here is derived from an EMBL/GenBank/DDBJ whole genome shotgun (WGS) entry which is preliminary data.</text>
</comment>